<evidence type="ECO:0008006" key="4">
    <source>
        <dbReference type="Google" id="ProtNLM"/>
    </source>
</evidence>
<dbReference type="PANTHER" id="PTHR33312">
    <property type="entry name" value="MEMBRANE-ASSOCIATED KINASE REGULATOR 4-RELATED"/>
    <property type="match status" value="1"/>
</dbReference>
<dbReference type="GO" id="GO:0019210">
    <property type="term" value="F:kinase inhibitor activity"/>
    <property type="evidence" value="ECO:0007669"/>
    <property type="project" value="InterPro"/>
</dbReference>
<reference evidence="2 3" key="1">
    <citation type="submission" date="2024-01" db="EMBL/GenBank/DDBJ databases">
        <title>The genomes of 5 underutilized Papilionoideae crops provide insights into root nodulation and disease resistance.</title>
        <authorList>
            <person name="Yuan L."/>
        </authorList>
    </citation>
    <scope>NUCLEOTIDE SEQUENCE [LARGE SCALE GENOMIC DNA]</scope>
    <source>
        <strain evidence="2">LY-2023</strain>
        <tissue evidence="2">Leaf</tissue>
    </source>
</reference>
<dbReference type="InterPro" id="IPR039620">
    <property type="entry name" value="BKI1/MAKR1/3/4"/>
</dbReference>
<dbReference type="Proteomes" id="UP001359559">
    <property type="component" value="Unassembled WGS sequence"/>
</dbReference>
<feature type="region of interest" description="Disordered" evidence="1">
    <location>
        <begin position="101"/>
        <end position="127"/>
    </location>
</feature>
<evidence type="ECO:0000256" key="1">
    <source>
        <dbReference type="SAM" id="MobiDB-lite"/>
    </source>
</evidence>
<feature type="compositionally biased region" description="Low complexity" evidence="1">
    <location>
        <begin position="113"/>
        <end position="125"/>
    </location>
</feature>
<sequence length="403" mass="44991">MAEKKSAVPIPSSSGGQICMCLSKGLLTSFKVDYKALFLFGHQKERKEDHRSRISDIASNLVSLQGNLAIMETPQNQHHQNNTEKDVEKPQQFEEASAKLLRQQEKQHKEDQSNSPPSSQSSSPSHEFSFTISLHSTTFPDINNTNSTNKATPSSHTLDLSPADDIFFHGHLLPLHLLSHFPTTSPRSSTNSMDSFTLPIRELLENENENPINNHSGSSYSSSSSNRSSTTTLDKDKNIGKNKRVLGGKKFKLAFSLFGLTKGHRGCQIRDKEDKEMKHMKNKKKLRFEVIHAVLKKYLRMVQPRMLFKGGQREKNIRPCGQAYSYSGNVTPRNYKQDLRGGWRGQYSAPASMRTSPTNSGLLLATTPLSPASDSTMEELQAAIQAAIAHCKNSFAKEDKLKC</sequence>
<protein>
    <recommendedName>
        <fullName evidence="4">BRI1 kinase inhibitor 1-like</fullName>
    </recommendedName>
</protein>
<gene>
    <name evidence="2" type="ORF">RJT34_08068</name>
</gene>
<dbReference type="GO" id="GO:0005886">
    <property type="term" value="C:plasma membrane"/>
    <property type="evidence" value="ECO:0007669"/>
    <property type="project" value="InterPro"/>
</dbReference>
<dbReference type="AlphaFoldDB" id="A0AAN9K5C4"/>
<keyword evidence="3" id="KW-1185">Reference proteome</keyword>
<dbReference type="EMBL" id="JAYKXN010000002">
    <property type="protein sequence ID" value="KAK7310514.1"/>
    <property type="molecule type" value="Genomic_DNA"/>
</dbReference>
<accession>A0AAN9K5C4</accession>
<feature type="compositionally biased region" description="Basic and acidic residues" evidence="1">
    <location>
        <begin position="102"/>
        <end position="112"/>
    </location>
</feature>
<comment type="caution">
    <text evidence="2">The sequence shown here is derived from an EMBL/GenBank/DDBJ whole genome shotgun (WGS) entry which is preliminary data.</text>
</comment>
<organism evidence="2 3">
    <name type="scientific">Clitoria ternatea</name>
    <name type="common">Butterfly pea</name>
    <dbReference type="NCBI Taxonomy" id="43366"/>
    <lineage>
        <taxon>Eukaryota</taxon>
        <taxon>Viridiplantae</taxon>
        <taxon>Streptophyta</taxon>
        <taxon>Embryophyta</taxon>
        <taxon>Tracheophyta</taxon>
        <taxon>Spermatophyta</taxon>
        <taxon>Magnoliopsida</taxon>
        <taxon>eudicotyledons</taxon>
        <taxon>Gunneridae</taxon>
        <taxon>Pentapetalae</taxon>
        <taxon>rosids</taxon>
        <taxon>fabids</taxon>
        <taxon>Fabales</taxon>
        <taxon>Fabaceae</taxon>
        <taxon>Papilionoideae</taxon>
        <taxon>50 kb inversion clade</taxon>
        <taxon>NPAAA clade</taxon>
        <taxon>indigoferoid/millettioid clade</taxon>
        <taxon>Phaseoleae</taxon>
        <taxon>Clitoria</taxon>
    </lineage>
</organism>
<feature type="compositionally biased region" description="Low complexity" evidence="1">
    <location>
        <begin position="209"/>
        <end position="229"/>
    </location>
</feature>
<name>A0AAN9K5C4_CLITE</name>
<evidence type="ECO:0000313" key="2">
    <source>
        <dbReference type="EMBL" id="KAK7310514.1"/>
    </source>
</evidence>
<dbReference type="PANTHER" id="PTHR33312:SF19">
    <property type="entry name" value="BRI1 KINASE INHIBITOR 1"/>
    <property type="match status" value="1"/>
</dbReference>
<feature type="region of interest" description="Disordered" evidence="1">
    <location>
        <begin position="208"/>
        <end position="241"/>
    </location>
</feature>
<evidence type="ECO:0000313" key="3">
    <source>
        <dbReference type="Proteomes" id="UP001359559"/>
    </source>
</evidence>
<proteinExistence type="predicted"/>